<evidence type="ECO:0000259" key="1">
    <source>
        <dbReference type="SMART" id="SM00974"/>
    </source>
</evidence>
<sequence length="395" mass="46038">MEIKEYRSIDDILNDPDLDDLIEPVEESKKRVSVNYDVKSLQEIEEWVRKNNRMPQNSRNDLKERSMYHKLLGLKRKGNELKEYDSLGLLVEEEYTAYDKLKDEIKKDVNGGGFNSLDDVLNDDSVLFEDLDDVDSEEINFFNTTKVTRKQRNGSGANVKRNQVDDFSEYKKMFKQVQRELASGLRKFIPFKNYNIVLHHYYLLKNQLIYIESFGEDVQKYDRNRKYDDRRVHVVYENGTENNVWYHGLGASLYGRGKAISDIETGEVNLTGDDYRTGYIYVLKSLSEDPQIANIKSLYKIGFTKNSVRQRIANAENESTYLYAPVKVVEQFQVINLDPGKLETTIHHVLEDYKLDISIKAPNGKVITPREWFVIDLPKVEEIVNAIVTKLQSEQ</sequence>
<reference evidence="3" key="1">
    <citation type="submission" date="2016-10" db="EMBL/GenBank/DDBJ databases">
        <authorList>
            <person name="Varghese N."/>
            <person name="Submissions S."/>
        </authorList>
    </citation>
    <scope>NUCLEOTIDE SEQUENCE [LARGE SCALE GENOMIC DNA]</scope>
    <source>
        <strain evidence="3">DSM 20403</strain>
    </source>
</reference>
<evidence type="ECO:0000313" key="3">
    <source>
        <dbReference type="Proteomes" id="UP000182635"/>
    </source>
</evidence>
<accession>A0A1I2RDN8</accession>
<feature type="domain" description="Bacteriophage T5 Orf172 DNA-binding" evidence="1">
    <location>
        <begin position="293"/>
        <end position="387"/>
    </location>
</feature>
<dbReference type="InterPro" id="IPR018306">
    <property type="entry name" value="Phage_T5_Orf172_DNA-bd"/>
</dbReference>
<dbReference type="EMBL" id="FOPI01000016">
    <property type="protein sequence ID" value="SFG38612.1"/>
    <property type="molecule type" value="Genomic_DNA"/>
</dbReference>
<dbReference type="RefSeq" id="WP_046922325.1">
    <property type="nucleotide sequence ID" value="NZ_AYYL01000017.1"/>
</dbReference>
<dbReference type="SMART" id="SM00974">
    <property type="entry name" value="T5orf172"/>
    <property type="match status" value="1"/>
</dbReference>
<dbReference type="OrthoDB" id="9814995at2"/>
<proteinExistence type="predicted"/>
<protein>
    <submittedName>
        <fullName evidence="2">T5orf172 domain-containing protein</fullName>
    </submittedName>
</protein>
<dbReference type="AlphaFoldDB" id="A0A1I2RDN8"/>
<dbReference type="Pfam" id="PF13455">
    <property type="entry name" value="MUG113"/>
    <property type="match status" value="1"/>
</dbReference>
<evidence type="ECO:0000313" key="2">
    <source>
        <dbReference type="EMBL" id="SFG38612.1"/>
    </source>
</evidence>
<organism evidence="2 3">
    <name type="scientific">Ligilactobacillus ruminis DSM 20403 = NBRC 102161</name>
    <dbReference type="NCBI Taxonomy" id="1423798"/>
    <lineage>
        <taxon>Bacteria</taxon>
        <taxon>Bacillati</taxon>
        <taxon>Bacillota</taxon>
        <taxon>Bacilli</taxon>
        <taxon>Lactobacillales</taxon>
        <taxon>Lactobacillaceae</taxon>
        <taxon>Ligilactobacillus</taxon>
    </lineage>
</organism>
<dbReference type="Proteomes" id="UP000182635">
    <property type="component" value="Unassembled WGS sequence"/>
</dbReference>
<name>A0A1I2RDN8_9LACO</name>
<gene>
    <name evidence="2" type="ORF">SAMN02910432_01160</name>
</gene>